<dbReference type="Proteomes" id="UP000663792">
    <property type="component" value="Unassembled WGS sequence"/>
</dbReference>
<keyword evidence="2" id="KW-1185">Reference proteome</keyword>
<organism evidence="1 2">
    <name type="scientific">Nakamurella leprariae</name>
    <dbReference type="NCBI Taxonomy" id="2803911"/>
    <lineage>
        <taxon>Bacteria</taxon>
        <taxon>Bacillati</taxon>
        <taxon>Actinomycetota</taxon>
        <taxon>Actinomycetes</taxon>
        <taxon>Nakamurellales</taxon>
        <taxon>Nakamurellaceae</taxon>
        <taxon>Nakamurella</taxon>
    </lineage>
</organism>
<dbReference type="EMBL" id="JAERWK010000020">
    <property type="protein sequence ID" value="MBM9468728.1"/>
    <property type="molecule type" value="Genomic_DNA"/>
</dbReference>
<protein>
    <submittedName>
        <fullName evidence="1">Uncharacterized protein</fullName>
    </submittedName>
</protein>
<reference evidence="1" key="1">
    <citation type="submission" date="2021-01" db="EMBL/GenBank/DDBJ databases">
        <title>YIM 132084 draft genome.</title>
        <authorList>
            <person name="An D."/>
        </authorList>
    </citation>
    <scope>NUCLEOTIDE SEQUENCE</scope>
    <source>
        <strain evidence="1">YIM 132084</strain>
    </source>
</reference>
<accession>A0A939BXN1</accession>
<gene>
    <name evidence="1" type="ORF">JL106_15705</name>
</gene>
<comment type="caution">
    <text evidence="1">The sequence shown here is derived from an EMBL/GenBank/DDBJ whole genome shotgun (WGS) entry which is preliminary data.</text>
</comment>
<evidence type="ECO:0000313" key="2">
    <source>
        <dbReference type="Proteomes" id="UP000663792"/>
    </source>
</evidence>
<dbReference type="RefSeq" id="WP_205261670.1">
    <property type="nucleotide sequence ID" value="NZ_JAERWK010000020.1"/>
</dbReference>
<proteinExistence type="predicted"/>
<evidence type="ECO:0000313" key="1">
    <source>
        <dbReference type="EMBL" id="MBM9468728.1"/>
    </source>
</evidence>
<name>A0A939BXN1_9ACTN</name>
<sequence length="91" mass="9471">MTFSLAGLLVSLAVLTPNLLLAVAPPRDRPTVLPTLPGPIVVLERVGQAGCLVAPALTGQPARADARLVLVVLLVAGHLPTARRIARITNR</sequence>
<dbReference type="AlphaFoldDB" id="A0A939BXN1"/>